<dbReference type="PANTHER" id="PTHR42718:SF9">
    <property type="entry name" value="MAJOR FACILITATOR SUPERFAMILY MULTIDRUG TRANSPORTER MFSC"/>
    <property type="match status" value="1"/>
</dbReference>
<comment type="caution">
    <text evidence="10">The sequence shown here is derived from an EMBL/GenBank/DDBJ whole genome shotgun (WGS) entry which is preliminary data.</text>
</comment>
<organism evidence="10 11">
    <name type="scientific">Clostridium beijerinckii</name>
    <name type="common">Clostridium MP</name>
    <dbReference type="NCBI Taxonomy" id="1520"/>
    <lineage>
        <taxon>Bacteria</taxon>
        <taxon>Bacillati</taxon>
        <taxon>Bacillota</taxon>
        <taxon>Clostridia</taxon>
        <taxon>Eubacteriales</taxon>
        <taxon>Clostridiaceae</taxon>
        <taxon>Clostridium</taxon>
    </lineage>
</organism>
<dbReference type="PROSITE" id="PS51257">
    <property type="entry name" value="PROKAR_LIPOPROTEIN"/>
    <property type="match status" value="1"/>
</dbReference>
<feature type="transmembrane region" description="Helical" evidence="8">
    <location>
        <begin position="267"/>
        <end position="288"/>
    </location>
</feature>
<feature type="transmembrane region" description="Helical" evidence="8">
    <location>
        <begin position="328"/>
        <end position="349"/>
    </location>
</feature>
<feature type="transmembrane region" description="Helical" evidence="8">
    <location>
        <begin position="44"/>
        <end position="63"/>
    </location>
</feature>
<dbReference type="PANTHER" id="PTHR42718">
    <property type="entry name" value="MAJOR FACILITATOR SUPERFAMILY MULTIDRUG TRANSPORTER MFSC"/>
    <property type="match status" value="1"/>
</dbReference>
<evidence type="ECO:0000259" key="9">
    <source>
        <dbReference type="PROSITE" id="PS50850"/>
    </source>
</evidence>
<feature type="transmembrane region" description="Helical" evidence="8">
    <location>
        <begin position="75"/>
        <end position="102"/>
    </location>
</feature>
<dbReference type="Proteomes" id="UP000190959">
    <property type="component" value="Unassembled WGS sequence"/>
</dbReference>
<keyword evidence="3" id="KW-0813">Transport</keyword>
<keyword evidence="6 8" id="KW-1133">Transmembrane helix</keyword>
<evidence type="ECO:0000256" key="2">
    <source>
        <dbReference type="ARBA" id="ARBA00008537"/>
    </source>
</evidence>
<reference evidence="10 11" key="1">
    <citation type="submission" date="2017-02" db="EMBL/GenBank/DDBJ databases">
        <title>Genome sequence of Clostridium beijerinckii Br21.</title>
        <authorList>
            <person name="Fonseca B.C."/>
            <person name="Guazzaroni M.E."/>
            <person name="Riano-Pachon D.M."/>
            <person name="Reginatto V."/>
        </authorList>
    </citation>
    <scope>NUCLEOTIDE SEQUENCE [LARGE SCALE GENOMIC DNA]</scope>
    <source>
        <strain evidence="10 11">Br21</strain>
    </source>
</reference>
<dbReference type="SUPFAM" id="SSF103473">
    <property type="entry name" value="MFS general substrate transporter"/>
    <property type="match status" value="1"/>
</dbReference>
<dbReference type="Pfam" id="PF07690">
    <property type="entry name" value="MFS_1"/>
    <property type="match status" value="1"/>
</dbReference>
<gene>
    <name evidence="10" type="ORF">CBEIBR21_24365</name>
</gene>
<accession>A0A1S9N007</accession>
<keyword evidence="7 8" id="KW-0472">Membrane</keyword>
<evidence type="ECO:0000256" key="8">
    <source>
        <dbReference type="SAM" id="Phobius"/>
    </source>
</evidence>
<evidence type="ECO:0000256" key="4">
    <source>
        <dbReference type="ARBA" id="ARBA00022475"/>
    </source>
</evidence>
<feature type="transmembrane region" description="Helical" evidence="8">
    <location>
        <begin position="108"/>
        <end position="126"/>
    </location>
</feature>
<dbReference type="InterPro" id="IPR011701">
    <property type="entry name" value="MFS"/>
</dbReference>
<dbReference type="GO" id="GO:0005886">
    <property type="term" value="C:plasma membrane"/>
    <property type="evidence" value="ECO:0007669"/>
    <property type="project" value="UniProtKB-SubCell"/>
</dbReference>
<feature type="transmembrane region" description="Helical" evidence="8">
    <location>
        <begin position="519"/>
        <end position="540"/>
    </location>
</feature>
<evidence type="ECO:0000256" key="7">
    <source>
        <dbReference type="ARBA" id="ARBA00023136"/>
    </source>
</evidence>
<evidence type="ECO:0000313" key="10">
    <source>
        <dbReference type="EMBL" id="OOP70785.1"/>
    </source>
</evidence>
<protein>
    <submittedName>
        <fullName evidence="10">MFS transporter</fullName>
    </submittedName>
</protein>
<dbReference type="RefSeq" id="WP_078117441.1">
    <property type="nucleotide sequence ID" value="NZ_MWMH01000012.1"/>
</dbReference>
<evidence type="ECO:0000256" key="6">
    <source>
        <dbReference type="ARBA" id="ARBA00022989"/>
    </source>
</evidence>
<dbReference type="Gene3D" id="1.20.1720.10">
    <property type="entry name" value="Multidrug resistance protein D"/>
    <property type="match status" value="1"/>
</dbReference>
<dbReference type="InterPro" id="IPR036259">
    <property type="entry name" value="MFS_trans_sf"/>
</dbReference>
<dbReference type="NCBIfam" id="TIGR00711">
    <property type="entry name" value="efflux_EmrB"/>
    <property type="match status" value="1"/>
</dbReference>
<dbReference type="CDD" id="cd17321">
    <property type="entry name" value="MFS_MMR_MDR_like"/>
    <property type="match status" value="1"/>
</dbReference>
<feature type="transmembrane region" description="Helical" evidence="8">
    <location>
        <begin position="195"/>
        <end position="215"/>
    </location>
</feature>
<dbReference type="PROSITE" id="PS50850">
    <property type="entry name" value="MFS"/>
    <property type="match status" value="1"/>
</dbReference>
<comment type="subcellular location">
    <subcellularLocation>
        <location evidence="1">Cell membrane</location>
        <topology evidence="1">Multi-pass membrane protein</topology>
    </subcellularLocation>
</comment>
<dbReference type="InterPro" id="IPR020846">
    <property type="entry name" value="MFS_dom"/>
</dbReference>
<feature type="transmembrane region" description="Helical" evidence="8">
    <location>
        <begin position="300"/>
        <end position="321"/>
    </location>
</feature>
<feature type="transmembrane region" description="Helical" evidence="8">
    <location>
        <begin position="133"/>
        <end position="151"/>
    </location>
</feature>
<evidence type="ECO:0000313" key="11">
    <source>
        <dbReference type="Proteomes" id="UP000190959"/>
    </source>
</evidence>
<feature type="transmembrane region" description="Helical" evidence="8">
    <location>
        <begin position="355"/>
        <end position="374"/>
    </location>
</feature>
<keyword evidence="5 8" id="KW-0812">Transmembrane</keyword>
<proteinExistence type="inferred from homology"/>
<feature type="transmembrane region" description="Helical" evidence="8">
    <location>
        <begin position="163"/>
        <end position="183"/>
    </location>
</feature>
<evidence type="ECO:0000256" key="3">
    <source>
        <dbReference type="ARBA" id="ARBA00022448"/>
    </source>
</evidence>
<dbReference type="InterPro" id="IPR004638">
    <property type="entry name" value="EmrB-like"/>
</dbReference>
<dbReference type="GO" id="GO:0022857">
    <property type="term" value="F:transmembrane transporter activity"/>
    <property type="evidence" value="ECO:0007669"/>
    <property type="project" value="InterPro"/>
</dbReference>
<dbReference type="AlphaFoldDB" id="A0A1S9N007"/>
<evidence type="ECO:0000256" key="1">
    <source>
        <dbReference type="ARBA" id="ARBA00004651"/>
    </source>
</evidence>
<sequence length="557" mass="60849">MNKKQKVLAFISLAIACFLTVLDSTIVNVSLPSMADYFNTDITGISWVSTAYLIPFSALLINFSKIADIFGRKKLFIIGLIVFGTSSILCGLSTSLSMIIIFRIMQGIGAAILAPLAIPLGIELFGKDAMSKLAIAIGMIISIAAASGPVVGGILNEAFGFKAIFYVNVPFIIVSLIFGAQCLTECYDRTIEKRIDFIGSILLAYGIGALTFFLVKGSTYGWGSTKIVTLIITSAISIIAFLIYELRSKNPMIEFKLFKIRSFTSSIIIVGVIFFAYMPISYLMNFYLENQLGYSVLKSGLILGIVSGVSFLTSPIFAIISKKYGARVISLLAIIFVSLGDLMFVFMNSSNNMKIIYSAFILVGLGVASTSPLYKSAFGEVSKDKNGIASGILNSFRQLTACLAIALVSTLSSYYTTQAIENSKNRIIDLVNNNPVLVLEDQVKSTIIDKIKTSDTSKNASFSKDMVDKQIKQKEESVLASVPDEMKPAIEENFNIQTKEIYKFLDQATEIKNDENNKVYNKCFLITAIIAILGLAAVPFNKMKETELGKTKPEFVV</sequence>
<feature type="domain" description="Major facilitator superfamily (MFS) profile" evidence="9">
    <location>
        <begin position="9"/>
        <end position="546"/>
    </location>
</feature>
<name>A0A1S9N007_CLOBE</name>
<comment type="similarity">
    <text evidence="2">Belongs to the major facilitator superfamily. EmrB family.</text>
</comment>
<feature type="transmembrane region" description="Helical" evidence="8">
    <location>
        <begin position="227"/>
        <end position="246"/>
    </location>
</feature>
<evidence type="ECO:0000256" key="5">
    <source>
        <dbReference type="ARBA" id="ARBA00022692"/>
    </source>
</evidence>
<dbReference type="EMBL" id="MWMH01000012">
    <property type="protein sequence ID" value="OOP70785.1"/>
    <property type="molecule type" value="Genomic_DNA"/>
</dbReference>
<keyword evidence="4" id="KW-1003">Cell membrane</keyword>
<dbReference type="Gene3D" id="1.20.1250.20">
    <property type="entry name" value="MFS general substrate transporter like domains"/>
    <property type="match status" value="1"/>
</dbReference>
<dbReference type="PRINTS" id="PR01036">
    <property type="entry name" value="TCRTETB"/>
</dbReference>